<dbReference type="InterPro" id="IPR028939">
    <property type="entry name" value="P5C_Rdtase_cat_N"/>
</dbReference>
<name>A0ABY4HKT5_9FLAO</name>
<organism evidence="3 4">
    <name type="scientific">Flavobacterium sediminilitoris</name>
    <dbReference type="NCBI Taxonomy" id="2024526"/>
    <lineage>
        <taxon>Bacteria</taxon>
        <taxon>Pseudomonadati</taxon>
        <taxon>Bacteroidota</taxon>
        <taxon>Flavobacteriia</taxon>
        <taxon>Flavobacteriales</taxon>
        <taxon>Flavobacteriaceae</taxon>
        <taxon>Flavobacterium</taxon>
    </lineage>
</organism>
<keyword evidence="4" id="KW-1185">Reference proteome</keyword>
<dbReference type="SUPFAM" id="SSF51735">
    <property type="entry name" value="NAD(P)-binding Rossmann-fold domains"/>
    <property type="match status" value="1"/>
</dbReference>
<dbReference type="PANTHER" id="PTHR40459:SF1">
    <property type="entry name" value="CONSERVED HYPOTHETICAL ALANINE AND LEUCINE RICH PROTEIN"/>
    <property type="match status" value="1"/>
</dbReference>
<reference evidence="3" key="2">
    <citation type="submission" date="2022-04" db="EMBL/GenBank/DDBJ databases">
        <title>Complete Genome Sequence of Flavobacterium sediminilitoris YSM-43, Isolated from a Tidal Sediment.</title>
        <authorList>
            <person name="Lee P.A."/>
        </authorList>
    </citation>
    <scope>NUCLEOTIDE SEQUENCE</scope>
    <source>
        <strain evidence="3">YSM-43</strain>
    </source>
</reference>
<sequence>MIKVVIIGNGNVAQHLLKVMLKTDEVTIVQVFARNKNNISHLITENRITSNYDEIEEADVYIISVSDNAIAEVASNLPFKNRLVVHTSGTSELSVLDNKNRKGVFYPLQTFSKSKVVDFSTIPICLETENESDYKTLEILANLISKKAYAISSEQRKSLHVAAVFVCNFVNHLYQIGNQICNENRVPFEILQPLIIETANKITELSPKEAQTGPALRNDTKTIEKHIEFLQNSNYQELYKLLTQSIQNVKKL</sequence>
<dbReference type="InterPro" id="IPR018931">
    <property type="entry name" value="DUF2520"/>
</dbReference>
<feature type="domain" description="DUF2520" evidence="2">
    <location>
        <begin position="122"/>
        <end position="246"/>
    </location>
</feature>
<accession>A0ABY4HKT5</accession>
<dbReference type="Gene3D" id="1.10.1040.20">
    <property type="entry name" value="ProC-like, C-terminal domain"/>
    <property type="match status" value="1"/>
</dbReference>
<dbReference type="InterPro" id="IPR037108">
    <property type="entry name" value="TM1727-like_C_sf"/>
</dbReference>
<dbReference type="Pfam" id="PF03807">
    <property type="entry name" value="F420_oxidored"/>
    <property type="match status" value="1"/>
</dbReference>
<evidence type="ECO:0000259" key="2">
    <source>
        <dbReference type="Pfam" id="PF10728"/>
    </source>
</evidence>
<gene>
    <name evidence="3" type="ORF">LXD69_14860</name>
</gene>
<protein>
    <submittedName>
        <fullName evidence="3">DUF2520 domain-containing protein</fullName>
    </submittedName>
</protein>
<evidence type="ECO:0000313" key="3">
    <source>
        <dbReference type="EMBL" id="UOX33310.1"/>
    </source>
</evidence>
<evidence type="ECO:0000313" key="4">
    <source>
        <dbReference type="Proteomes" id="UP000830454"/>
    </source>
</evidence>
<dbReference type="Proteomes" id="UP000830454">
    <property type="component" value="Chromosome"/>
</dbReference>
<dbReference type="SUPFAM" id="SSF48179">
    <property type="entry name" value="6-phosphogluconate dehydrogenase C-terminal domain-like"/>
    <property type="match status" value="1"/>
</dbReference>
<reference evidence="3" key="1">
    <citation type="submission" date="2021-12" db="EMBL/GenBank/DDBJ databases">
        <authorList>
            <person name="Cha I.-T."/>
            <person name="Lee K.-E."/>
            <person name="Park S.-J."/>
        </authorList>
    </citation>
    <scope>NUCLEOTIDE SEQUENCE</scope>
    <source>
        <strain evidence="3">YSM-43</strain>
    </source>
</reference>
<proteinExistence type="predicted"/>
<feature type="domain" description="Pyrroline-5-carboxylate reductase catalytic N-terminal" evidence="1">
    <location>
        <begin position="3"/>
        <end position="86"/>
    </location>
</feature>
<dbReference type="Gene3D" id="3.40.50.720">
    <property type="entry name" value="NAD(P)-binding Rossmann-like Domain"/>
    <property type="match status" value="1"/>
</dbReference>
<dbReference type="InterPro" id="IPR008927">
    <property type="entry name" value="6-PGluconate_DH-like_C_sf"/>
</dbReference>
<dbReference type="RefSeq" id="WP_246915960.1">
    <property type="nucleotide sequence ID" value="NZ_CP090145.1"/>
</dbReference>
<dbReference type="InterPro" id="IPR036291">
    <property type="entry name" value="NAD(P)-bd_dom_sf"/>
</dbReference>
<dbReference type="Pfam" id="PF10728">
    <property type="entry name" value="DUF2520"/>
    <property type="match status" value="1"/>
</dbReference>
<dbReference type="EMBL" id="CP090145">
    <property type="protein sequence ID" value="UOX33310.1"/>
    <property type="molecule type" value="Genomic_DNA"/>
</dbReference>
<dbReference type="PANTHER" id="PTHR40459">
    <property type="entry name" value="CONSERVED HYPOTHETICAL ALANINE AND LEUCINE RICH PROTEIN"/>
    <property type="match status" value="1"/>
</dbReference>
<evidence type="ECO:0000259" key="1">
    <source>
        <dbReference type="Pfam" id="PF03807"/>
    </source>
</evidence>